<accession>A0A1M5W3Y9</accession>
<sequence>MKKIILSAMMLTGMLTFAQEGKLSVSGTVDVYGTVNTVDGPGAPGLLVDAPGTATMFGLGMANTIFAYESGKAGAVVDLAYGPRSADASGYGGIVNQMYAYYMINDALTVTAGQFNTFLGYEVISPAANFNYTVSYLFNAGPFTHIGAKLDYAASEDLSFMLAVTNPHGNFGTGYGNEFAQLGFQAGYKGQYLNIAYGAYGADGFGATDQLYIDYTGGFDLTESFYLGINAAHSSSADAKSGYQGAALYLQYAATESLSLGLRPEYFALNGDANADESVTAITLTANAALTDNLSLIADLRFDSSDDMMIEESGEDSLTQLTVAAVYSF</sequence>
<dbReference type="OrthoDB" id="1114561at2"/>
<gene>
    <name evidence="2" type="ORF">SAMN05444281_2199</name>
</gene>
<dbReference type="RefSeq" id="WP_073121442.1">
    <property type="nucleotide sequence ID" value="NZ_BMEN01000004.1"/>
</dbReference>
<reference evidence="3" key="1">
    <citation type="submission" date="2016-11" db="EMBL/GenBank/DDBJ databases">
        <authorList>
            <person name="Varghese N."/>
            <person name="Submissions S."/>
        </authorList>
    </citation>
    <scope>NUCLEOTIDE SEQUENCE [LARGE SCALE GENOMIC DNA]</scope>
    <source>
        <strain evidence="3">DSM 100572</strain>
    </source>
</reference>
<evidence type="ECO:0000256" key="1">
    <source>
        <dbReference type="SAM" id="SignalP"/>
    </source>
</evidence>
<organism evidence="2 3">
    <name type="scientific">Wenyingzhuangia marina</name>
    <dbReference type="NCBI Taxonomy" id="1195760"/>
    <lineage>
        <taxon>Bacteria</taxon>
        <taxon>Pseudomonadati</taxon>
        <taxon>Bacteroidota</taxon>
        <taxon>Flavobacteriia</taxon>
        <taxon>Flavobacteriales</taxon>
        <taxon>Flavobacteriaceae</taxon>
        <taxon>Wenyingzhuangia</taxon>
    </lineage>
</organism>
<dbReference type="Proteomes" id="UP000184109">
    <property type="component" value="Unassembled WGS sequence"/>
</dbReference>
<dbReference type="STRING" id="1195760.SAMN05444281_2199"/>
<feature type="chain" id="PRO_5012070417" evidence="1">
    <location>
        <begin position="19"/>
        <end position="329"/>
    </location>
</feature>
<feature type="signal peptide" evidence="1">
    <location>
        <begin position="1"/>
        <end position="18"/>
    </location>
</feature>
<dbReference type="EMBL" id="FQXQ01000004">
    <property type="protein sequence ID" value="SHH82232.1"/>
    <property type="molecule type" value="Genomic_DNA"/>
</dbReference>
<protein>
    <submittedName>
        <fullName evidence="2">Putative beta-barrel porin-2, OmpL-like. bbp2</fullName>
    </submittedName>
</protein>
<proteinExistence type="predicted"/>
<keyword evidence="3" id="KW-1185">Reference proteome</keyword>
<dbReference type="AlphaFoldDB" id="A0A1M5W3Y9"/>
<evidence type="ECO:0000313" key="2">
    <source>
        <dbReference type="EMBL" id="SHH82232.1"/>
    </source>
</evidence>
<dbReference type="Pfam" id="PF07642">
    <property type="entry name" value="BBP2"/>
    <property type="match status" value="1"/>
</dbReference>
<dbReference type="SUPFAM" id="SSF56935">
    <property type="entry name" value="Porins"/>
    <property type="match status" value="1"/>
</dbReference>
<keyword evidence="1" id="KW-0732">Signal</keyword>
<name>A0A1M5W3Y9_9FLAO</name>
<evidence type="ECO:0000313" key="3">
    <source>
        <dbReference type="Proteomes" id="UP000184109"/>
    </source>
</evidence>
<dbReference type="InterPro" id="IPR011486">
    <property type="entry name" value="BBP2"/>
</dbReference>